<reference evidence="1" key="1">
    <citation type="submission" date="2018-11" db="EMBL/GenBank/DDBJ databases">
        <authorList>
            <consortium name="Pathogen Informatics"/>
        </authorList>
    </citation>
    <scope>NUCLEOTIDE SEQUENCE</scope>
</reference>
<accession>A0A3S5AQI3</accession>
<gene>
    <name evidence="1" type="ORF">PXEA_LOCUS19339</name>
</gene>
<proteinExistence type="predicted"/>
<dbReference type="AlphaFoldDB" id="A0A3S5AQI3"/>
<dbReference type="Proteomes" id="UP000784294">
    <property type="component" value="Unassembled WGS sequence"/>
</dbReference>
<protein>
    <submittedName>
        <fullName evidence="1">Uncharacterized protein</fullName>
    </submittedName>
</protein>
<name>A0A3S5AQI3_9PLAT</name>
<evidence type="ECO:0000313" key="1">
    <source>
        <dbReference type="EMBL" id="VEL25899.1"/>
    </source>
</evidence>
<organism evidence="1 2">
    <name type="scientific">Protopolystoma xenopodis</name>
    <dbReference type="NCBI Taxonomy" id="117903"/>
    <lineage>
        <taxon>Eukaryota</taxon>
        <taxon>Metazoa</taxon>
        <taxon>Spiralia</taxon>
        <taxon>Lophotrochozoa</taxon>
        <taxon>Platyhelminthes</taxon>
        <taxon>Monogenea</taxon>
        <taxon>Polyopisthocotylea</taxon>
        <taxon>Polystomatidea</taxon>
        <taxon>Polystomatidae</taxon>
        <taxon>Protopolystoma</taxon>
    </lineage>
</organism>
<sequence length="155" mass="17018">MLLVDETGLLSSDWTSGQDKGALEAGQLGCQNQFLGPAEQWERETGRARSVQTVGQFDRHVISVGPLERVAPTWQWPSRLPVLETARLSGGRSAQLPATTAELLSIRQTAGAHLKYVSIVQIRDWAASRSVLRRMPLRAPRATVTRGQTLHLGLL</sequence>
<evidence type="ECO:0000313" key="2">
    <source>
        <dbReference type="Proteomes" id="UP000784294"/>
    </source>
</evidence>
<keyword evidence="2" id="KW-1185">Reference proteome</keyword>
<comment type="caution">
    <text evidence="1">The sequence shown here is derived from an EMBL/GenBank/DDBJ whole genome shotgun (WGS) entry which is preliminary data.</text>
</comment>
<dbReference type="EMBL" id="CAAALY010076890">
    <property type="protein sequence ID" value="VEL25899.1"/>
    <property type="molecule type" value="Genomic_DNA"/>
</dbReference>